<gene>
    <name evidence="1" type="ORF">QUW25_02385</name>
</gene>
<reference evidence="1 2" key="3">
    <citation type="submission" date="2023-06" db="EMBL/GenBank/DDBJ databases">
        <authorList>
            <person name="Zeman M."/>
            <person name="Kubasova T."/>
            <person name="Jahodarova E."/>
            <person name="Nykrynova M."/>
            <person name="Rychlik I."/>
        </authorList>
    </citation>
    <scope>NUCLEOTIDE SEQUENCE [LARGE SCALE GENOMIC DNA]</scope>
    <source>
        <strain evidence="1 2">153_Feed</strain>
    </source>
</reference>
<dbReference type="EMBL" id="JAUDEA010000002">
    <property type="protein sequence ID" value="MDM8270536.1"/>
    <property type="molecule type" value="Genomic_DNA"/>
</dbReference>
<keyword evidence="2" id="KW-1185">Reference proteome</keyword>
<proteinExistence type="predicted"/>
<sequence>MYRVYLGGALAFDALEDDSVVVSASISQAVNAAAYLDMELSPAARPEAGQSAEVLWDGTRLFHGRVTEVEQRADGTWAASAVSDLDRLNDVLVPPHSTDGETGSECPGTLSGYVRWLAETFNARQGGGFRVDVGTNQADLLREGALSLEDDSWPTVAAALEDHVLALGGYVDWEPHATSGTLSVWSDLHEASSQLVDLGANVTDISVTRSVEGRATAIVPHSGSGEDEVTLAGLTAAERQLVSNAGMSLTAGGDGIMDPASVSEWGYREERVEIGGVSTRADLVRAAIARLRTMAGPQVTVECRAVDMALYREDMAHLRVGQAVRVRAEPLGVDEYLAVQEMSLDLMDPAQTTYVLGVTYDTLTGRQSAFLRGLNGSINHALDVVTGVEDTINHVVNDADTDYYLSDSPDEPVGGEWGSANVVPIDNKYLFSRPHNTLVDGSEVIGEPTLLTPSVQRSLKLHRDVGDEPVWVAFVAANSDVTDPDAQGMCRITGQMGGWDASEQGAVTVAFGFQDSAYATGEGSAGVGVVTEKSADIDTSKVSIQAYESQGRVGVYVMLTGKVTVSLYAEGDGFSTPFVEQSTQPSGTKVFDLADVQTTYESAILQADNAIRAYVAATYATQGALGEVQSTFDIRANQIQAQVEEKMDTAVAETRFTEKSTFNQFSDSISAEVEQVRDTADATATKAAQLEVSLEGVTTTVSEAVETAEGAMAKATEVEQTADSISSTVTGLDGRVSKVEQDASGFEVTLGQVRGTANSALSAANSAKTTANTANSTANKANADVLNYVIDGAPTGSGSLSGWTVTGGVYQRTFPGGENHKDFSSQSARRAWGVGARLRFTADFRVASGTFSSSDFFNIYEGGGDWVSAKIYPYQAAGGGWVTLSALFSGPLTTQTSSYGFSSYVGSSGSKVLQMRNVRIEEASDATTATNYLKFDSSGLVVGNFSGTLQGNVLLNSSGMQVRNGTSIYATYGANLIELGRNNSSSKIRICGGGVDLSYNTTNKGLSISKSTTVSGSVFCTQLSTSGVLNVGGTMWLGVGQRTQIRGFYQGTKVVNVDTTSTKHVLLFNNSQYTSIVGREYKVGDVILVSNGDYNAKPRHAYGTTYRGDTKNWYVCVESGQTGSMRINYLIVAVA</sequence>
<organism evidence="1 2">
    <name type="scientific">Thermophilibacter provencensis</name>
    <dbReference type="NCBI Taxonomy" id="1852386"/>
    <lineage>
        <taxon>Bacteria</taxon>
        <taxon>Bacillati</taxon>
        <taxon>Actinomycetota</taxon>
        <taxon>Coriobacteriia</taxon>
        <taxon>Coriobacteriales</taxon>
        <taxon>Atopobiaceae</taxon>
        <taxon>Thermophilibacter</taxon>
    </lineage>
</organism>
<reference evidence="1 2" key="2">
    <citation type="submission" date="2023-06" db="EMBL/GenBank/DDBJ databases">
        <title>Identification and characterization of horizontal gene transfer across gut microbiota members of farm animals based on homology search.</title>
        <authorList>
            <person name="Schwarzerova J."/>
            <person name="Nykrynova M."/>
            <person name="Jureckova K."/>
            <person name="Cejkova D."/>
            <person name="Rychlik I."/>
        </authorList>
    </citation>
    <scope>NUCLEOTIDE SEQUENCE [LARGE SCALE GENOMIC DNA]</scope>
    <source>
        <strain evidence="1 2">153_Feed</strain>
    </source>
</reference>
<accession>A0ABT7V237</accession>
<dbReference type="PROSITE" id="PS00430">
    <property type="entry name" value="TONB_DEPENDENT_REC_1"/>
    <property type="match status" value="1"/>
</dbReference>
<evidence type="ECO:0000313" key="1">
    <source>
        <dbReference type="EMBL" id="MDM8270536.1"/>
    </source>
</evidence>
<evidence type="ECO:0000313" key="2">
    <source>
        <dbReference type="Proteomes" id="UP001529256"/>
    </source>
</evidence>
<evidence type="ECO:0008006" key="3">
    <source>
        <dbReference type="Google" id="ProtNLM"/>
    </source>
</evidence>
<protein>
    <recommendedName>
        <fullName evidence="3">Phage minor structural protein, N-terminal region</fullName>
    </recommendedName>
</protein>
<dbReference type="InterPro" id="IPR010916">
    <property type="entry name" value="TonB_box_CS"/>
</dbReference>
<dbReference type="RefSeq" id="WP_289510632.1">
    <property type="nucleotide sequence ID" value="NZ_JAUDEA010000002.1"/>
</dbReference>
<dbReference type="Proteomes" id="UP001529256">
    <property type="component" value="Unassembled WGS sequence"/>
</dbReference>
<reference evidence="2" key="1">
    <citation type="submission" date="2023-06" db="EMBL/GenBank/DDBJ databases">
        <title>Identification and characterization of horizontal gene transfer across gut microbiota members of farm animals based on homology search.</title>
        <authorList>
            <person name="Zeman M."/>
            <person name="Kubasova T."/>
            <person name="Jahodarova E."/>
            <person name="Nykrynova M."/>
            <person name="Rychlik I."/>
        </authorList>
    </citation>
    <scope>NUCLEOTIDE SEQUENCE [LARGE SCALE GENOMIC DNA]</scope>
    <source>
        <strain evidence="2">153_Feed</strain>
    </source>
</reference>
<name>A0ABT7V237_9ACTN</name>
<comment type="caution">
    <text evidence="1">The sequence shown here is derived from an EMBL/GenBank/DDBJ whole genome shotgun (WGS) entry which is preliminary data.</text>
</comment>